<evidence type="ECO:0000313" key="11">
    <source>
        <dbReference type="Proteomes" id="UP000762676"/>
    </source>
</evidence>
<dbReference type="SUPFAM" id="SSF48726">
    <property type="entry name" value="Immunoglobulin"/>
    <property type="match status" value="1"/>
</dbReference>
<organism evidence="10 11">
    <name type="scientific">Elysia marginata</name>
    <dbReference type="NCBI Taxonomy" id="1093978"/>
    <lineage>
        <taxon>Eukaryota</taxon>
        <taxon>Metazoa</taxon>
        <taxon>Spiralia</taxon>
        <taxon>Lophotrochozoa</taxon>
        <taxon>Mollusca</taxon>
        <taxon>Gastropoda</taxon>
        <taxon>Heterobranchia</taxon>
        <taxon>Euthyneura</taxon>
        <taxon>Panpulmonata</taxon>
        <taxon>Sacoglossa</taxon>
        <taxon>Placobranchoidea</taxon>
        <taxon>Plakobranchidae</taxon>
        <taxon>Elysia</taxon>
    </lineage>
</organism>
<keyword evidence="10" id="KW-0675">Receptor</keyword>
<dbReference type="GO" id="GO:0012505">
    <property type="term" value="C:endomembrane system"/>
    <property type="evidence" value="ECO:0007669"/>
    <property type="project" value="UniProtKB-SubCell"/>
</dbReference>
<dbReference type="InterPro" id="IPR023415">
    <property type="entry name" value="LDLR_class-A_CS"/>
</dbReference>
<feature type="domain" description="Immunoglobulin" evidence="9">
    <location>
        <begin position="38"/>
        <end position="146"/>
    </location>
</feature>
<dbReference type="InterPro" id="IPR003599">
    <property type="entry name" value="Ig_sub"/>
</dbReference>
<feature type="disulfide bond" evidence="8">
    <location>
        <begin position="255"/>
        <end position="270"/>
    </location>
</feature>
<evidence type="ECO:0000256" key="1">
    <source>
        <dbReference type="ARBA" id="ARBA00004167"/>
    </source>
</evidence>
<dbReference type="SMART" id="SM00192">
    <property type="entry name" value="LDLa"/>
    <property type="match status" value="3"/>
</dbReference>
<comment type="caution">
    <text evidence="10">The sequence shown here is derived from an EMBL/GenBank/DDBJ whole genome shotgun (WGS) entry which is preliminary data.</text>
</comment>
<dbReference type="InterPro" id="IPR002172">
    <property type="entry name" value="LDrepeatLR_classA_rpt"/>
</dbReference>
<reference evidence="10 11" key="1">
    <citation type="journal article" date="2021" name="Elife">
        <title>Chloroplast acquisition without the gene transfer in kleptoplastic sea slugs, Plakobranchus ocellatus.</title>
        <authorList>
            <person name="Maeda T."/>
            <person name="Takahashi S."/>
            <person name="Yoshida T."/>
            <person name="Shimamura S."/>
            <person name="Takaki Y."/>
            <person name="Nagai Y."/>
            <person name="Toyoda A."/>
            <person name="Suzuki Y."/>
            <person name="Arimoto A."/>
            <person name="Ishii H."/>
            <person name="Satoh N."/>
            <person name="Nishiyama T."/>
            <person name="Hasebe M."/>
            <person name="Maruyama T."/>
            <person name="Minagawa J."/>
            <person name="Obokata J."/>
            <person name="Shigenobu S."/>
        </authorList>
    </citation>
    <scope>NUCLEOTIDE SEQUENCE [LARGE SCALE GENOMIC DNA]</scope>
</reference>
<comment type="caution">
    <text evidence="8">Lacks conserved residue(s) required for the propagation of feature annotation.</text>
</comment>
<keyword evidence="3" id="KW-0812">Transmembrane</keyword>
<keyword evidence="5" id="KW-1133">Transmembrane helix</keyword>
<evidence type="ECO:0000313" key="10">
    <source>
        <dbReference type="EMBL" id="GFS10102.1"/>
    </source>
</evidence>
<dbReference type="SUPFAM" id="SSF57424">
    <property type="entry name" value="LDL receptor-like module"/>
    <property type="match status" value="3"/>
</dbReference>
<dbReference type="Pfam" id="PF00057">
    <property type="entry name" value="Ldl_recept_a"/>
    <property type="match status" value="2"/>
</dbReference>
<accession>A0AAV4ILH6</accession>
<keyword evidence="11" id="KW-1185">Reference proteome</keyword>
<dbReference type="EMBL" id="BMAT01002608">
    <property type="protein sequence ID" value="GFS10102.1"/>
    <property type="molecule type" value="Genomic_DNA"/>
</dbReference>
<evidence type="ECO:0000256" key="7">
    <source>
        <dbReference type="ARBA" id="ARBA00023157"/>
    </source>
</evidence>
<dbReference type="Gene3D" id="2.40.128.620">
    <property type="match status" value="2"/>
</dbReference>
<dbReference type="Proteomes" id="UP000762676">
    <property type="component" value="Unassembled WGS sequence"/>
</dbReference>
<dbReference type="Gene3D" id="4.10.400.10">
    <property type="entry name" value="Low-density Lipoprotein Receptor"/>
    <property type="match status" value="1"/>
</dbReference>
<gene>
    <name evidence="10" type="ORF">ElyMa_001315000</name>
</gene>
<keyword evidence="10" id="KW-0449">Lipoprotein</keyword>
<evidence type="ECO:0000259" key="9">
    <source>
        <dbReference type="SMART" id="SM00409"/>
    </source>
</evidence>
<evidence type="ECO:0000256" key="6">
    <source>
        <dbReference type="ARBA" id="ARBA00023136"/>
    </source>
</evidence>
<dbReference type="CDD" id="cd00112">
    <property type="entry name" value="LDLa"/>
    <property type="match status" value="3"/>
</dbReference>
<keyword evidence="4" id="KW-0677">Repeat</keyword>
<dbReference type="PANTHER" id="PTHR24270">
    <property type="entry name" value="LOW-DENSITY LIPOPROTEIN RECEPTOR-RELATED"/>
    <property type="match status" value="1"/>
</dbReference>
<protein>
    <submittedName>
        <fullName evidence="10">Low-density lipoprotein receptor-related protein 1B</fullName>
    </submittedName>
</protein>
<keyword evidence="6" id="KW-0472">Membrane</keyword>
<dbReference type="SMART" id="SM00409">
    <property type="entry name" value="IG"/>
    <property type="match status" value="2"/>
</dbReference>
<keyword evidence="7 8" id="KW-1015">Disulfide bond</keyword>
<evidence type="ECO:0000256" key="8">
    <source>
        <dbReference type="PROSITE-ProRule" id="PRU00124"/>
    </source>
</evidence>
<evidence type="ECO:0000256" key="2">
    <source>
        <dbReference type="ARBA" id="ARBA00004308"/>
    </source>
</evidence>
<dbReference type="InterPro" id="IPR050685">
    <property type="entry name" value="LDLR"/>
</dbReference>
<dbReference type="InterPro" id="IPR036179">
    <property type="entry name" value="Ig-like_dom_sf"/>
</dbReference>
<dbReference type="PROSITE" id="PS01209">
    <property type="entry name" value="LDLRA_1"/>
    <property type="match status" value="1"/>
</dbReference>
<evidence type="ECO:0000256" key="3">
    <source>
        <dbReference type="ARBA" id="ARBA00022692"/>
    </source>
</evidence>
<dbReference type="InterPro" id="IPR036055">
    <property type="entry name" value="LDL_receptor-like_sf"/>
</dbReference>
<proteinExistence type="predicted"/>
<evidence type="ECO:0000256" key="4">
    <source>
        <dbReference type="ARBA" id="ARBA00022737"/>
    </source>
</evidence>
<comment type="subcellular location">
    <subcellularLocation>
        <location evidence="2">Endomembrane system</location>
    </subcellularLocation>
    <subcellularLocation>
        <location evidence="1">Membrane</location>
        <topology evidence="1">Single-pass membrane protein</topology>
    </subcellularLocation>
</comment>
<dbReference type="PRINTS" id="PR00261">
    <property type="entry name" value="LDLRECEPTOR"/>
</dbReference>
<dbReference type="PROSITE" id="PS50068">
    <property type="entry name" value="LDLRA_2"/>
    <property type="match status" value="3"/>
</dbReference>
<evidence type="ECO:0000256" key="5">
    <source>
        <dbReference type="ARBA" id="ARBA00022989"/>
    </source>
</evidence>
<dbReference type="GO" id="GO:0016192">
    <property type="term" value="P:vesicle-mediated transport"/>
    <property type="evidence" value="ECO:0007669"/>
    <property type="project" value="UniProtKB-ARBA"/>
</dbReference>
<sequence length="687" mass="78770">MCNDNKTCISNYQVCDGVRDCQNSEDENPALCRIEIRSSQRSGETGTTWDAHCTSRLEAQIEWHVDQEYVKLNDLVHANITEEVRTLKCANRASCRTKIIQVRNRSDNTFVSKLSISPLNPYDFGYYYCQVLEHRSKQFHLKLTALDFLSQSHCYHNAESVEDLRIGTQDCAAPVHKVKDESEKCRLLEKERNCIRDRIRHECGPHMTHVVDNIAHIRHELLYRQYACPRYTFCKLGEFSCVQEKFTCLPGKYACDGHIDCRLSEDETNCKLDLTEKTVEPRFNENFVLQCKASGGAELDQSIYWFMQRLNLTKQLPINISIPLLPYYSNDFEIKTWGVYGEYTSELRITRLTHKFLGTFWCTTGHLMSSKFELKLEDNTEEVDLCDANNFLCNANKTCIPNRYVCDSVKHCKDSEDENPDLCSLMTVDASMACTPRSLSAACERTSTCRLSAPGNHTSGRRLNLLDSVSFRYSLQYVKNIFNHLKHSVNELRDFIVTTRHSWKTSVAWTPAGQRGLRRLYPVHNTKPGMADIHTSISHSGVLGELRWWLTAIEEHALQLKACGFLGPTDGPYLVSKVVLLSRDLNSLLNLLSINPRTFTAQTLCAQVSRSITNSETKKAQFTSVALRDVERAVDRIQLVLNHCEISSHTEGQHSVRLQCQTSYQHLFYETRPSDVKNLYSHTDFLN</sequence>
<dbReference type="GO" id="GO:0005886">
    <property type="term" value="C:plasma membrane"/>
    <property type="evidence" value="ECO:0007669"/>
    <property type="project" value="TreeGrafter"/>
</dbReference>
<feature type="domain" description="Immunoglobulin" evidence="9">
    <location>
        <begin position="276"/>
        <end position="379"/>
    </location>
</feature>
<name>A0AAV4ILH6_9GAST</name>
<dbReference type="AlphaFoldDB" id="A0AAV4ILH6"/>